<comment type="caution">
    <text evidence="2">The sequence shown here is derived from an EMBL/GenBank/DDBJ whole genome shotgun (WGS) entry which is preliminary data.</text>
</comment>
<evidence type="ECO:0008006" key="4">
    <source>
        <dbReference type="Google" id="ProtNLM"/>
    </source>
</evidence>
<accession>A0AAD3SW71</accession>
<gene>
    <name evidence="2" type="ORF">Nepgr_020494</name>
</gene>
<sequence length="174" mass="19460">MLIAVFVCCNLLDCFSCLSARLFRAVVAKALSRRLLAWCSSFVRGCHHSSCVWRARSGEANAIAKPLEPQQGSARLSGHGNRTPGSRTRSCMIARGVSPLPRRYNHQVEVLAHDHRRLRVLSFVREGPFDEIPSLSSAELNLWVAARAYRHEAIMCKAIPRPSGVGMESWDDRF</sequence>
<feature type="chain" id="PRO_5041901080" description="Secreted protein" evidence="1">
    <location>
        <begin position="21"/>
        <end position="174"/>
    </location>
</feature>
<evidence type="ECO:0000313" key="2">
    <source>
        <dbReference type="EMBL" id="GMH18653.1"/>
    </source>
</evidence>
<feature type="signal peptide" evidence="1">
    <location>
        <begin position="1"/>
        <end position="20"/>
    </location>
</feature>
<dbReference type="EMBL" id="BSYO01000019">
    <property type="protein sequence ID" value="GMH18653.1"/>
    <property type="molecule type" value="Genomic_DNA"/>
</dbReference>
<keyword evidence="3" id="KW-1185">Reference proteome</keyword>
<name>A0AAD3SW71_NEPGR</name>
<dbReference type="AlphaFoldDB" id="A0AAD3SW71"/>
<dbReference type="Proteomes" id="UP001279734">
    <property type="component" value="Unassembled WGS sequence"/>
</dbReference>
<organism evidence="2 3">
    <name type="scientific">Nepenthes gracilis</name>
    <name type="common">Slender pitcher plant</name>
    <dbReference type="NCBI Taxonomy" id="150966"/>
    <lineage>
        <taxon>Eukaryota</taxon>
        <taxon>Viridiplantae</taxon>
        <taxon>Streptophyta</taxon>
        <taxon>Embryophyta</taxon>
        <taxon>Tracheophyta</taxon>
        <taxon>Spermatophyta</taxon>
        <taxon>Magnoliopsida</taxon>
        <taxon>eudicotyledons</taxon>
        <taxon>Gunneridae</taxon>
        <taxon>Pentapetalae</taxon>
        <taxon>Caryophyllales</taxon>
        <taxon>Nepenthaceae</taxon>
        <taxon>Nepenthes</taxon>
    </lineage>
</organism>
<protein>
    <recommendedName>
        <fullName evidence="4">Secreted protein</fullName>
    </recommendedName>
</protein>
<reference evidence="2" key="1">
    <citation type="submission" date="2023-05" db="EMBL/GenBank/DDBJ databases">
        <title>Nepenthes gracilis genome sequencing.</title>
        <authorList>
            <person name="Fukushima K."/>
        </authorList>
    </citation>
    <scope>NUCLEOTIDE SEQUENCE</scope>
    <source>
        <strain evidence="2">SING2019-196</strain>
    </source>
</reference>
<evidence type="ECO:0000256" key="1">
    <source>
        <dbReference type="SAM" id="SignalP"/>
    </source>
</evidence>
<proteinExistence type="predicted"/>
<evidence type="ECO:0000313" key="3">
    <source>
        <dbReference type="Proteomes" id="UP001279734"/>
    </source>
</evidence>
<keyword evidence="1" id="KW-0732">Signal</keyword>